<organism evidence="4 5">
    <name type="scientific">Methanospirillum lacunae</name>
    <dbReference type="NCBI Taxonomy" id="668570"/>
    <lineage>
        <taxon>Archaea</taxon>
        <taxon>Methanobacteriati</taxon>
        <taxon>Methanobacteriota</taxon>
        <taxon>Stenosarchaea group</taxon>
        <taxon>Methanomicrobia</taxon>
        <taxon>Methanomicrobiales</taxon>
        <taxon>Methanospirillaceae</taxon>
        <taxon>Methanospirillum</taxon>
    </lineage>
</organism>
<dbReference type="Gene3D" id="2.40.50.100">
    <property type="match status" value="1"/>
</dbReference>
<dbReference type="Proteomes" id="UP000245657">
    <property type="component" value="Unassembled WGS sequence"/>
</dbReference>
<dbReference type="GO" id="GO:0015689">
    <property type="term" value="P:molybdate ion transport"/>
    <property type="evidence" value="ECO:0007669"/>
    <property type="project" value="InterPro"/>
</dbReference>
<dbReference type="InterPro" id="IPR005116">
    <property type="entry name" value="Transp-assoc_OB_typ1"/>
</dbReference>
<feature type="domain" description="Mop" evidence="3">
    <location>
        <begin position="2"/>
        <end position="68"/>
    </location>
</feature>
<dbReference type="InterPro" id="IPR008995">
    <property type="entry name" value="Mo/tungstate-bd_C_term_dom"/>
</dbReference>
<gene>
    <name evidence="4" type="ORF">DK846_10580</name>
</gene>
<proteinExistence type="predicted"/>
<dbReference type="NCBIfam" id="TIGR00638">
    <property type="entry name" value="Mop"/>
    <property type="match status" value="1"/>
</dbReference>
<evidence type="ECO:0000313" key="5">
    <source>
        <dbReference type="Proteomes" id="UP000245657"/>
    </source>
</evidence>
<dbReference type="GeneID" id="97547072"/>
<evidence type="ECO:0000256" key="2">
    <source>
        <dbReference type="ARBA" id="ARBA00022505"/>
    </source>
</evidence>
<comment type="caution">
    <text evidence="4">The sequence shown here is derived from an EMBL/GenBank/DDBJ whole genome shotgun (WGS) entry which is preliminary data.</text>
</comment>
<reference evidence="4 5" key="1">
    <citation type="submission" date="2018-05" db="EMBL/GenBank/DDBJ databases">
        <title>Draft genome of Methanospirillum lacunae Ki8-1.</title>
        <authorList>
            <person name="Dueholm M.S."/>
            <person name="Nielsen P.H."/>
            <person name="Bakmann L.F."/>
            <person name="Otzen D.E."/>
        </authorList>
    </citation>
    <scope>NUCLEOTIDE SEQUENCE [LARGE SCALE GENOMIC DNA]</scope>
    <source>
        <strain evidence="4 5">Ki8-1</strain>
    </source>
</reference>
<protein>
    <submittedName>
        <fullName evidence="4">Molybdenum-pterin-binding protein</fullName>
    </submittedName>
</protein>
<dbReference type="OrthoDB" id="36889at2157"/>
<sequence length="69" mass="7116">MKISARNALKGTIKSITKGPVNAEVVIDIGGGVLVTAIITVHAVENLALKEGKEAYAVVKASEVMVAVE</sequence>
<keyword evidence="2" id="KW-0500">Molybdenum</keyword>
<name>A0A2V2MYC4_9EURY</name>
<dbReference type="AlphaFoldDB" id="A0A2V2MYC4"/>
<dbReference type="GO" id="GO:0005886">
    <property type="term" value="C:plasma membrane"/>
    <property type="evidence" value="ECO:0007669"/>
    <property type="project" value="UniProtKB-SubCell"/>
</dbReference>
<comment type="subcellular location">
    <subcellularLocation>
        <location evidence="1">Cell membrane</location>
        <topology evidence="1">Peripheral membrane protein</topology>
    </subcellularLocation>
</comment>
<dbReference type="EMBL" id="QGMY01000008">
    <property type="protein sequence ID" value="PWR71305.1"/>
    <property type="molecule type" value="Genomic_DNA"/>
</dbReference>
<dbReference type="SUPFAM" id="SSF50331">
    <property type="entry name" value="MOP-like"/>
    <property type="match status" value="1"/>
</dbReference>
<accession>A0A2V2MYC4</accession>
<evidence type="ECO:0000259" key="3">
    <source>
        <dbReference type="PROSITE" id="PS51866"/>
    </source>
</evidence>
<dbReference type="Pfam" id="PF03459">
    <property type="entry name" value="TOBE"/>
    <property type="match status" value="1"/>
</dbReference>
<evidence type="ECO:0000256" key="1">
    <source>
        <dbReference type="ARBA" id="ARBA00004202"/>
    </source>
</evidence>
<keyword evidence="5" id="KW-1185">Reference proteome</keyword>
<dbReference type="InterPro" id="IPR004606">
    <property type="entry name" value="Mop_domain"/>
</dbReference>
<evidence type="ECO:0000313" key="4">
    <source>
        <dbReference type="EMBL" id="PWR71305.1"/>
    </source>
</evidence>
<dbReference type="PROSITE" id="PS51866">
    <property type="entry name" value="MOP"/>
    <property type="match status" value="1"/>
</dbReference>
<dbReference type="RefSeq" id="WP_109968923.1">
    <property type="nucleotide sequence ID" value="NZ_CP176093.1"/>
</dbReference>